<keyword evidence="3" id="KW-1185">Reference proteome</keyword>
<accession>A0AAD4W0X9</accession>
<name>A0AAD4W0X9_PRUDU</name>
<dbReference type="EMBL" id="JAJFAZ020000004">
    <property type="protein sequence ID" value="KAI5334054.1"/>
    <property type="molecule type" value="Genomic_DNA"/>
</dbReference>
<evidence type="ECO:0000313" key="2">
    <source>
        <dbReference type="EMBL" id="KAI5334054.1"/>
    </source>
</evidence>
<keyword evidence="1" id="KW-0812">Transmembrane</keyword>
<evidence type="ECO:0000313" key="3">
    <source>
        <dbReference type="Proteomes" id="UP001054821"/>
    </source>
</evidence>
<proteinExistence type="predicted"/>
<feature type="transmembrane region" description="Helical" evidence="1">
    <location>
        <begin position="64"/>
        <end position="84"/>
    </location>
</feature>
<organism evidence="2 3">
    <name type="scientific">Prunus dulcis</name>
    <name type="common">Almond</name>
    <name type="synonym">Amygdalus dulcis</name>
    <dbReference type="NCBI Taxonomy" id="3755"/>
    <lineage>
        <taxon>Eukaryota</taxon>
        <taxon>Viridiplantae</taxon>
        <taxon>Streptophyta</taxon>
        <taxon>Embryophyta</taxon>
        <taxon>Tracheophyta</taxon>
        <taxon>Spermatophyta</taxon>
        <taxon>Magnoliopsida</taxon>
        <taxon>eudicotyledons</taxon>
        <taxon>Gunneridae</taxon>
        <taxon>Pentapetalae</taxon>
        <taxon>rosids</taxon>
        <taxon>fabids</taxon>
        <taxon>Rosales</taxon>
        <taxon>Rosaceae</taxon>
        <taxon>Amygdaloideae</taxon>
        <taxon>Amygdaleae</taxon>
        <taxon>Prunus</taxon>
    </lineage>
</organism>
<keyword evidence="1" id="KW-1133">Transmembrane helix</keyword>
<reference evidence="2 3" key="1">
    <citation type="journal article" date="2022" name="G3 (Bethesda)">
        <title>Whole-genome sequence and methylome profiling of the almond [Prunus dulcis (Mill.) D.A. Webb] cultivar 'Nonpareil'.</title>
        <authorList>
            <person name="D'Amico-Willman K.M."/>
            <person name="Ouma W.Z."/>
            <person name="Meulia T."/>
            <person name="Sideli G.M."/>
            <person name="Gradziel T.M."/>
            <person name="Fresnedo-Ramirez J."/>
        </authorList>
    </citation>
    <scope>NUCLEOTIDE SEQUENCE [LARGE SCALE GENOMIC DNA]</scope>
    <source>
        <strain evidence="2">Clone GOH B32 T37-40</strain>
    </source>
</reference>
<comment type="caution">
    <text evidence="2">The sequence shown here is derived from an EMBL/GenBank/DDBJ whole genome shotgun (WGS) entry which is preliminary data.</text>
</comment>
<protein>
    <submittedName>
        <fullName evidence="2">Uncharacterized protein</fullName>
    </submittedName>
</protein>
<gene>
    <name evidence="2" type="ORF">L3X38_024187</name>
</gene>
<evidence type="ECO:0000256" key="1">
    <source>
        <dbReference type="SAM" id="Phobius"/>
    </source>
</evidence>
<dbReference type="Proteomes" id="UP001054821">
    <property type="component" value="Chromosome 4"/>
</dbReference>
<dbReference type="AlphaFoldDB" id="A0AAD4W0X9"/>
<sequence>MNFNFVSHVGYIGGTSLHSSAISCSYRSSSNNRRHDNLCLKVSSVFASSQLSSGQRRSFTNCSLFKTGGFVLLLYAFRMLCIFWP</sequence>
<keyword evidence="1" id="KW-0472">Membrane</keyword>